<dbReference type="GO" id="GO:0005509">
    <property type="term" value="F:calcium ion binding"/>
    <property type="evidence" value="ECO:0007669"/>
    <property type="project" value="InterPro"/>
</dbReference>
<dbReference type="OrthoDB" id="293868at2759"/>
<evidence type="ECO:0000313" key="15">
    <source>
        <dbReference type="Proteomes" id="UP000230750"/>
    </source>
</evidence>
<dbReference type="PANTHER" id="PTHR10827">
    <property type="entry name" value="RETICULOCALBIN"/>
    <property type="match status" value="1"/>
</dbReference>
<dbReference type="PROSITE" id="PS00018">
    <property type="entry name" value="EF_HAND_1"/>
    <property type="match status" value="5"/>
</dbReference>
<sequence length="327" mass="37902">MDYFRSAITLAFILTSLVNTVFTKATLDHGARVHNPEKLSSQEHFDGHNEHNAAYDHDAFLGENEARQFEHLTPEQSRGRLGKIVDKIDKNGDGFVSDMELKDQIHHNQNRYMYRDADRLWKGQNQNGDSKITWHEYNQTTYSGMSEEDLVKTYTGQDFVKRLRRDRARWKLADIDRTGDLNQEEYTAFLHPEGFDHMKDLVAEETLEDMDKDKDGLVSLEEFISADLLAREDPDGPEPEWLANERNYFMVARDQNGDGKLNLSEVREYIFPTDHDPAEAEMKHLLYEADEDKDGLLTKQEIVNKYDLFAGSQATDFGQAIKDHDEF</sequence>
<dbReference type="InterPro" id="IPR018247">
    <property type="entry name" value="EF_Hand_1_Ca_BS"/>
</dbReference>
<evidence type="ECO:0000256" key="8">
    <source>
        <dbReference type="ARBA" id="ARBA00023186"/>
    </source>
</evidence>
<keyword evidence="6" id="KW-0106">Calcium</keyword>
<dbReference type="InterPro" id="IPR002048">
    <property type="entry name" value="EF_hand_dom"/>
</dbReference>
<proteinExistence type="predicted"/>
<evidence type="ECO:0000256" key="1">
    <source>
        <dbReference type="ARBA" id="ARBA00004319"/>
    </source>
</evidence>
<gene>
    <name evidence="14" type="ORF">BSL78_14051</name>
</gene>
<comment type="subcellular location">
    <subcellularLocation>
        <location evidence="1">Endoplasmic reticulum lumen</location>
    </subcellularLocation>
</comment>
<organism evidence="14 15">
    <name type="scientific">Stichopus japonicus</name>
    <name type="common">Sea cucumber</name>
    <dbReference type="NCBI Taxonomy" id="307972"/>
    <lineage>
        <taxon>Eukaryota</taxon>
        <taxon>Metazoa</taxon>
        <taxon>Echinodermata</taxon>
        <taxon>Eleutherozoa</taxon>
        <taxon>Echinozoa</taxon>
        <taxon>Holothuroidea</taxon>
        <taxon>Aspidochirotacea</taxon>
        <taxon>Aspidochirotida</taxon>
        <taxon>Stichopodidae</taxon>
        <taxon>Apostichopus</taxon>
    </lineage>
</organism>
<dbReference type="GO" id="GO:0015031">
    <property type="term" value="P:protein transport"/>
    <property type="evidence" value="ECO:0007669"/>
    <property type="project" value="UniProtKB-ARBA"/>
</dbReference>
<keyword evidence="15" id="KW-1185">Reference proteome</keyword>
<dbReference type="STRING" id="307972.A0A2G8KMA0"/>
<evidence type="ECO:0000256" key="12">
    <source>
        <dbReference type="SAM" id="SignalP"/>
    </source>
</evidence>
<protein>
    <recommendedName>
        <fullName evidence="11">Reticulocalbin-3</fullName>
    </recommendedName>
</protein>
<keyword evidence="7" id="KW-0325">Glycoprotein</keyword>
<feature type="signal peptide" evidence="12">
    <location>
        <begin position="1"/>
        <end position="23"/>
    </location>
</feature>
<feature type="domain" description="EF-hand" evidence="13">
    <location>
        <begin position="277"/>
        <end position="312"/>
    </location>
</feature>
<feature type="domain" description="EF-hand" evidence="13">
    <location>
        <begin position="198"/>
        <end position="233"/>
    </location>
</feature>
<dbReference type="EMBL" id="MRZV01000482">
    <property type="protein sequence ID" value="PIK49080.1"/>
    <property type="molecule type" value="Genomic_DNA"/>
</dbReference>
<dbReference type="CDD" id="cd16226">
    <property type="entry name" value="EFh_CREC_Calumenin_like"/>
    <property type="match status" value="1"/>
</dbReference>
<evidence type="ECO:0000256" key="6">
    <source>
        <dbReference type="ARBA" id="ARBA00022837"/>
    </source>
</evidence>
<accession>A0A2G8KMA0</accession>
<comment type="function">
    <text evidence="9">Probable molecular chaperone assisting protein biosynthesis and transport in the endoplasmic reticulum. Required for the proper biosynthesis and transport of pulmonary surfactant-associated protein A/SP-A, pulmonary surfactant-associated protein D/SP-D and the lipid transporter ABCA3. By regulating both the proper expression and the degradation through the endoplasmic reticulum-associated protein degradation pathway of these proteins plays a crucial role in pulmonary surfactant homeostasis. Has an anti-fibrotic activity by negatively regulating the secretion of type I and type III collagens. This calcium-binding protein also transiently associates with immature PCSK6 and regulates its secretion.</text>
</comment>
<dbReference type="AlphaFoldDB" id="A0A2G8KMA0"/>
<name>A0A2G8KMA0_STIJA</name>
<feature type="domain" description="EF-hand" evidence="13">
    <location>
        <begin position="76"/>
        <end position="111"/>
    </location>
</feature>
<dbReference type="GO" id="GO:0005788">
    <property type="term" value="C:endoplasmic reticulum lumen"/>
    <property type="evidence" value="ECO:0007669"/>
    <property type="project" value="UniProtKB-SubCell"/>
</dbReference>
<dbReference type="Proteomes" id="UP000230750">
    <property type="component" value="Unassembled WGS sequence"/>
</dbReference>
<keyword evidence="8" id="KW-0143">Chaperone</keyword>
<keyword evidence="4" id="KW-0677">Repeat</keyword>
<evidence type="ECO:0000256" key="11">
    <source>
        <dbReference type="ARBA" id="ARBA00072696"/>
    </source>
</evidence>
<keyword evidence="5" id="KW-0256">Endoplasmic reticulum</keyword>
<dbReference type="PROSITE" id="PS50222">
    <property type="entry name" value="EF_HAND_2"/>
    <property type="match status" value="4"/>
</dbReference>
<evidence type="ECO:0000256" key="7">
    <source>
        <dbReference type="ARBA" id="ARBA00023180"/>
    </source>
</evidence>
<comment type="subunit">
    <text evidence="10">Interacts with PCSK6 (immature form including the propeptide); probably involved in the maturation and the secretion of PCSK6.</text>
</comment>
<dbReference type="SUPFAM" id="SSF47473">
    <property type="entry name" value="EF-hand"/>
    <property type="match status" value="2"/>
</dbReference>
<dbReference type="Pfam" id="PF13202">
    <property type="entry name" value="EF-hand_5"/>
    <property type="match status" value="1"/>
</dbReference>
<dbReference type="FunFam" id="1.10.238.10:FF:000104">
    <property type="entry name" value="calumenin isoform X1"/>
    <property type="match status" value="1"/>
</dbReference>
<dbReference type="PANTHER" id="PTHR10827:SF52">
    <property type="entry name" value="IP16409P"/>
    <property type="match status" value="1"/>
</dbReference>
<evidence type="ECO:0000256" key="9">
    <source>
        <dbReference type="ARBA" id="ARBA00056975"/>
    </source>
</evidence>
<reference evidence="14 15" key="1">
    <citation type="journal article" date="2017" name="PLoS Biol.">
        <title>The sea cucumber genome provides insights into morphological evolution and visceral regeneration.</title>
        <authorList>
            <person name="Zhang X."/>
            <person name="Sun L."/>
            <person name="Yuan J."/>
            <person name="Sun Y."/>
            <person name="Gao Y."/>
            <person name="Zhang L."/>
            <person name="Li S."/>
            <person name="Dai H."/>
            <person name="Hamel J.F."/>
            <person name="Liu C."/>
            <person name="Yu Y."/>
            <person name="Liu S."/>
            <person name="Lin W."/>
            <person name="Guo K."/>
            <person name="Jin S."/>
            <person name="Xu P."/>
            <person name="Storey K.B."/>
            <person name="Huan P."/>
            <person name="Zhang T."/>
            <person name="Zhou Y."/>
            <person name="Zhang J."/>
            <person name="Lin C."/>
            <person name="Li X."/>
            <person name="Xing L."/>
            <person name="Huo D."/>
            <person name="Sun M."/>
            <person name="Wang L."/>
            <person name="Mercier A."/>
            <person name="Li F."/>
            <person name="Yang H."/>
            <person name="Xiang J."/>
        </authorList>
    </citation>
    <scope>NUCLEOTIDE SEQUENCE [LARGE SCALE GENOMIC DNA]</scope>
    <source>
        <strain evidence="14">Shaxun</strain>
        <tissue evidence="14">Muscle</tissue>
    </source>
</reference>
<dbReference type="InterPro" id="IPR011992">
    <property type="entry name" value="EF-hand-dom_pair"/>
</dbReference>
<evidence type="ECO:0000259" key="13">
    <source>
        <dbReference type="PROSITE" id="PS50222"/>
    </source>
</evidence>
<evidence type="ECO:0000256" key="2">
    <source>
        <dbReference type="ARBA" id="ARBA00022723"/>
    </source>
</evidence>
<dbReference type="Pfam" id="PF13499">
    <property type="entry name" value="EF-hand_7"/>
    <property type="match status" value="1"/>
</dbReference>
<dbReference type="Gene3D" id="1.10.238.10">
    <property type="entry name" value="EF-hand"/>
    <property type="match status" value="2"/>
</dbReference>
<evidence type="ECO:0000313" key="14">
    <source>
        <dbReference type="EMBL" id="PIK49080.1"/>
    </source>
</evidence>
<evidence type="ECO:0000256" key="3">
    <source>
        <dbReference type="ARBA" id="ARBA00022729"/>
    </source>
</evidence>
<feature type="domain" description="EF-hand" evidence="13">
    <location>
        <begin position="161"/>
        <end position="196"/>
    </location>
</feature>
<dbReference type="SMART" id="SM00054">
    <property type="entry name" value="EFh"/>
    <property type="match status" value="4"/>
</dbReference>
<comment type="caution">
    <text evidence="14">The sequence shown here is derived from an EMBL/GenBank/DDBJ whole genome shotgun (WGS) entry which is preliminary data.</text>
</comment>
<keyword evidence="2" id="KW-0479">Metal-binding</keyword>
<evidence type="ECO:0000256" key="5">
    <source>
        <dbReference type="ARBA" id="ARBA00022824"/>
    </source>
</evidence>
<feature type="chain" id="PRO_5013580478" description="Reticulocalbin-3" evidence="12">
    <location>
        <begin position="24"/>
        <end position="327"/>
    </location>
</feature>
<keyword evidence="3 12" id="KW-0732">Signal</keyword>
<evidence type="ECO:0000256" key="10">
    <source>
        <dbReference type="ARBA" id="ARBA00063143"/>
    </source>
</evidence>
<evidence type="ECO:0000256" key="4">
    <source>
        <dbReference type="ARBA" id="ARBA00022737"/>
    </source>
</evidence>